<reference evidence="6 7" key="1">
    <citation type="submission" date="2018-08" db="EMBL/GenBank/DDBJ databases">
        <title>Wenzhouxiangella salilacus sp. nov., a novel bacterium isolated from a saline lake in Xinjiang Province, China.</title>
        <authorList>
            <person name="Han S."/>
        </authorList>
    </citation>
    <scope>NUCLEOTIDE SEQUENCE [LARGE SCALE GENOMIC DNA]</scope>
    <source>
        <strain evidence="6 7">XDB06</strain>
    </source>
</reference>
<keyword evidence="4" id="KW-0472">Membrane</keyword>
<feature type="transmembrane region" description="Helical" evidence="4">
    <location>
        <begin position="762"/>
        <end position="783"/>
    </location>
</feature>
<dbReference type="InterPro" id="IPR013783">
    <property type="entry name" value="Ig-like_fold"/>
</dbReference>
<evidence type="ECO:0000256" key="3">
    <source>
        <dbReference type="ARBA" id="ARBA00034247"/>
    </source>
</evidence>
<dbReference type="Gene3D" id="3.30.70.270">
    <property type="match status" value="1"/>
</dbReference>
<name>A0A3E1KAN0_9GAMM</name>
<dbReference type="InterPro" id="IPR015943">
    <property type="entry name" value="WD40/YVTN_repeat-like_dom_sf"/>
</dbReference>
<dbReference type="PANTHER" id="PTHR45138">
    <property type="entry name" value="REGULATORY COMPONENTS OF SENSORY TRANSDUCTION SYSTEM"/>
    <property type="match status" value="1"/>
</dbReference>
<dbReference type="AlphaFoldDB" id="A0A3E1KAN0"/>
<comment type="catalytic activity">
    <reaction evidence="3">
        <text>2 GTP = 3',3'-c-di-GMP + 2 diphosphate</text>
        <dbReference type="Rhea" id="RHEA:24898"/>
        <dbReference type="ChEBI" id="CHEBI:33019"/>
        <dbReference type="ChEBI" id="CHEBI:37565"/>
        <dbReference type="ChEBI" id="CHEBI:58805"/>
        <dbReference type="EC" id="2.7.7.65"/>
    </reaction>
</comment>
<proteinExistence type="predicted"/>
<dbReference type="Pfam" id="PF07494">
    <property type="entry name" value="Reg_prop"/>
    <property type="match status" value="2"/>
</dbReference>
<comment type="cofactor">
    <cofactor evidence="1">
        <name>Mg(2+)</name>
        <dbReference type="ChEBI" id="CHEBI:18420"/>
    </cofactor>
</comment>
<dbReference type="SUPFAM" id="SSF63829">
    <property type="entry name" value="Calcium-dependent phosphotriesterase"/>
    <property type="match status" value="2"/>
</dbReference>
<organism evidence="6 7">
    <name type="scientific">Wenzhouxiangella sediminis</name>
    <dbReference type="NCBI Taxonomy" id="1792836"/>
    <lineage>
        <taxon>Bacteria</taxon>
        <taxon>Pseudomonadati</taxon>
        <taxon>Pseudomonadota</taxon>
        <taxon>Gammaproteobacteria</taxon>
        <taxon>Chromatiales</taxon>
        <taxon>Wenzhouxiangellaceae</taxon>
        <taxon>Wenzhouxiangella</taxon>
    </lineage>
</organism>
<evidence type="ECO:0000313" key="6">
    <source>
        <dbReference type="EMBL" id="RFF30844.1"/>
    </source>
</evidence>
<feature type="domain" description="GGDEF" evidence="5">
    <location>
        <begin position="852"/>
        <end position="991"/>
    </location>
</feature>
<dbReference type="InterPro" id="IPR029787">
    <property type="entry name" value="Nucleotide_cyclase"/>
</dbReference>
<dbReference type="EMBL" id="QUZK01000030">
    <property type="protein sequence ID" value="RFF30844.1"/>
    <property type="molecule type" value="Genomic_DNA"/>
</dbReference>
<evidence type="ECO:0000256" key="1">
    <source>
        <dbReference type="ARBA" id="ARBA00001946"/>
    </source>
</evidence>
<dbReference type="OrthoDB" id="176203at2"/>
<keyword evidence="4" id="KW-1133">Transmembrane helix</keyword>
<sequence>MARRPGRICGFSPGFRNEPDTMPMGERGMMTDPASQVRVVGIALLALLSIVCVSPAVAAQLNLRHYDTRDGIPQIQVSGVHQDARGYLWVGTYGGLARYNGNRFSVFRGESGLSTSYITVVDSSPDGTVWVGTARGVCWQAGQGFRCANPPGTDQLMVNDLLVGGSEVWVAADEGIFRFADGVLEPSESWPAAADSGAVHSLAFDDQGRVWVAAQSGLFRLSSNGPVELDLPSEYPAVYDLESHDGQIWVGTGGQLFALEPESGAVAEHEIPLPENTRINDIEFDREGRLWLATPEGLVRGLPGQLERLTTGEGLPNNRMLGVTQDREGLVWVATDQGLVKILPGPFEGYSADSGLLASFVRTINEDDRERLWLGTREGLQIVPRVDGRWDFEASSTILREDGLPDNRVYSIAFGAPGTAWIATAQGVVRWQRGRGVTELIDRSSGLPEQEVHAVFIDRRGRLWIGSTQGIRYREGGELRAPDHPVLAGAFALRIREDDAGRLWFSTLRDGLLVLAPDGTLEQYRGEEGLTDEMLWDLAPSADGSMWVGSNGDGIFRVWPDGRIEQFTSDDGLADNSVWQVLEDDEGRVWAYTNRGLSRMSGGEFVNYTERDGLLHLEGGATGAFQSSDGLLWFASADGLMRYEAEREYRNTLPPPVVIESARLDREAVAPGERLPFRSGSLAFRFAGLSFQDEAAVRFRYRLVGATNRWSEPTDNHQVTYANLGHGDYVFEVKAANPDGVWTREPARFPFRVATPFWVTPWFLAIALLALLVLVWSGVHLRLRRIEATRRRLQRIVKQRTAELSEANSRLRRTARTDPLTGLPNRRYLFDRIGEDVARSRRAHYNGAASNADIAFMMIDLDDFKRINDEYGHDAGDSVLLSFSKVLSSRLRESDYMIRWGGEEFMVVACEAEAADAHQIAERLLQAVRDARFSVGQGAESIAVTCSAGIACYPFGEPIDALDWERVVKLADVAVYQAKAEGRDCWVQLAPGERFEAADGEAFVQSVKADAEALIERGMLRCLRGR</sequence>
<dbReference type="SUPFAM" id="SSF55073">
    <property type="entry name" value="Nucleotide cyclase"/>
    <property type="match status" value="1"/>
</dbReference>
<dbReference type="PROSITE" id="PS50887">
    <property type="entry name" value="GGDEF"/>
    <property type="match status" value="1"/>
</dbReference>
<evidence type="ECO:0000256" key="2">
    <source>
        <dbReference type="ARBA" id="ARBA00012528"/>
    </source>
</evidence>
<dbReference type="InterPro" id="IPR011123">
    <property type="entry name" value="Y_Y_Y"/>
</dbReference>
<evidence type="ECO:0000313" key="7">
    <source>
        <dbReference type="Proteomes" id="UP000260351"/>
    </source>
</evidence>
<dbReference type="PANTHER" id="PTHR45138:SF9">
    <property type="entry name" value="DIGUANYLATE CYCLASE DGCM-RELATED"/>
    <property type="match status" value="1"/>
</dbReference>
<dbReference type="NCBIfam" id="TIGR00254">
    <property type="entry name" value="GGDEF"/>
    <property type="match status" value="1"/>
</dbReference>
<keyword evidence="4" id="KW-0812">Transmembrane</keyword>
<protein>
    <recommendedName>
        <fullName evidence="2">diguanylate cyclase</fullName>
        <ecNumber evidence="2">2.7.7.65</ecNumber>
    </recommendedName>
</protein>
<accession>A0A3E1KAN0</accession>
<dbReference type="InterPro" id="IPR043128">
    <property type="entry name" value="Rev_trsase/Diguanyl_cyclase"/>
</dbReference>
<dbReference type="CDD" id="cd01949">
    <property type="entry name" value="GGDEF"/>
    <property type="match status" value="1"/>
</dbReference>
<comment type="caution">
    <text evidence="6">The sequence shown here is derived from an EMBL/GenBank/DDBJ whole genome shotgun (WGS) entry which is preliminary data.</text>
</comment>
<keyword evidence="7" id="KW-1185">Reference proteome</keyword>
<dbReference type="InterPro" id="IPR000160">
    <property type="entry name" value="GGDEF_dom"/>
</dbReference>
<dbReference type="Pfam" id="PF07495">
    <property type="entry name" value="Y_Y_Y"/>
    <property type="match status" value="1"/>
</dbReference>
<dbReference type="Pfam" id="PF00990">
    <property type="entry name" value="GGDEF"/>
    <property type="match status" value="1"/>
</dbReference>
<dbReference type="SMART" id="SM00267">
    <property type="entry name" value="GGDEF"/>
    <property type="match status" value="1"/>
</dbReference>
<dbReference type="Gene3D" id="2.60.40.10">
    <property type="entry name" value="Immunoglobulins"/>
    <property type="match status" value="1"/>
</dbReference>
<evidence type="ECO:0000256" key="4">
    <source>
        <dbReference type="SAM" id="Phobius"/>
    </source>
</evidence>
<dbReference type="FunFam" id="3.30.70.270:FF:000001">
    <property type="entry name" value="Diguanylate cyclase domain protein"/>
    <property type="match status" value="1"/>
</dbReference>
<dbReference type="GO" id="GO:0052621">
    <property type="term" value="F:diguanylate cyclase activity"/>
    <property type="evidence" value="ECO:0007669"/>
    <property type="project" value="UniProtKB-EC"/>
</dbReference>
<evidence type="ECO:0000259" key="5">
    <source>
        <dbReference type="PROSITE" id="PS50887"/>
    </source>
</evidence>
<dbReference type="InterPro" id="IPR011110">
    <property type="entry name" value="Reg_prop"/>
</dbReference>
<dbReference type="InterPro" id="IPR050469">
    <property type="entry name" value="Diguanylate_Cyclase"/>
</dbReference>
<dbReference type="Proteomes" id="UP000260351">
    <property type="component" value="Unassembled WGS sequence"/>
</dbReference>
<gene>
    <name evidence="6" type="ORF">DZC52_06610</name>
</gene>
<dbReference type="EC" id="2.7.7.65" evidence="2"/>
<dbReference type="Gene3D" id="2.130.10.10">
    <property type="entry name" value="YVTN repeat-like/Quinoprotein amine dehydrogenase"/>
    <property type="match status" value="3"/>
</dbReference>